<organism evidence="2 3">
    <name type="scientific">Cordyceps fumosorosea (strain ARSEF 2679)</name>
    <name type="common">Isaria fumosorosea</name>
    <dbReference type="NCBI Taxonomy" id="1081104"/>
    <lineage>
        <taxon>Eukaryota</taxon>
        <taxon>Fungi</taxon>
        <taxon>Dikarya</taxon>
        <taxon>Ascomycota</taxon>
        <taxon>Pezizomycotina</taxon>
        <taxon>Sordariomycetes</taxon>
        <taxon>Hypocreomycetidae</taxon>
        <taxon>Hypocreales</taxon>
        <taxon>Cordycipitaceae</taxon>
        <taxon>Cordyceps</taxon>
    </lineage>
</organism>
<dbReference type="OrthoDB" id="4866447at2759"/>
<dbReference type="STRING" id="1081104.A0A162HSB6"/>
<evidence type="ECO:0000313" key="2">
    <source>
        <dbReference type="EMBL" id="OAA42545.1"/>
    </source>
</evidence>
<feature type="domain" description="Amidase" evidence="1">
    <location>
        <begin position="28"/>
        <end position="254"/>
    </location>
</feature>
<dbReference type="GeneID" id="30026009"/>
<dbReference type="InterPro" id="IPR023631">
    <property type="entry name" value="Amidase_dom"/>
</dbReference>
<dbReference type="EMBL" id="AZHB01000066">
    <property type="protein sequence ID" value="OAA42545.1"/>
    <property type="molecule type" value="Genomic_DNA"/>
</dbReference>
<protein>
    <submittedName>
        <fullName evidence="2">Amidase signature domain protein</fullName>
    </submittedName>
</protein>
<dbReference type="Proteomes" id="UP000076744">
    <property type="component" value="Unassembled WGS sequence"/>
</dbReference>
<evidence type="ECO:0000313" key="3">
    <source>
        <dbReference type="Proteomes" id="UP000076744"/>
    </source>
</evidence>
<sequence length="298" mass="31947">MMSFNVLTATVTDIEEVLNNGTLTSEIVVTEYLKQIDRHNGYLHAVIAIAPKQLLIERARFLDQERAAGRVLSPLHGIPLLIKDNIATHPDLGIDTTAGTLVLVGSRVRESASCVSQRFAMSTGWLAVGGLTQSTLCHRRQTLGRWFRGHSAVGGSSSGSCPGVAAGFAPVALGTDTNGSILTPATRHDVYAMKSTLGLISQDGICPISFDFDSAGPIARSARGIAILMDVIVDHWHMPTVAVAPNKEVDDQRDEDIKAAYEKSKSLGAVVKQVLITSLDELVVDGMSQLQRVMGEFN</sequence>
<dbReference type="Gene3D" id="3.90.1300.10">
    <property type="entry name" value="Amidase signature (AS) domain"/>
    <property type="match status" value="1"/>
</dbReference>
<dbReference type="AlphaFoldDB" id="A0A162HSB6"/>
<proteinExistence type="predicted"/>
<accession>A0A162HSB6</accession>
<dbReference type="SUPFAM" id="SSF75304">
    <property type="entry name" value="Amidase signature (AS) enzymes"/>
    <property type="match status" value="1"/>
</dbReference>
<gene>
    <name evidence="2" type="ORF">ISF_09717</name>
</gene>
<comment type="caution">
    <text evidence="2">The sequence shown here is derived from an EMBL/GenBank/DDBJ whole genome shotgun (WGS) entry which is preliminary data.</text>
</comment>
<name>A0A162HSB6_CORFA</name>
<dbReference type="RefSeq" id="XP_018699500.1">
    <property type="nucleotide sequence ID" value="XM_018853318.1"/>
</dbReference>
<dbReference type="InterPro" id="IPR036928">
    <property type="entry name" value="AS_sf"/>
</dbReference>
<dbReference type="PANTHER" id="PTHR42678">
    <property type="entry name" value="AMIDASE"/>
    <property type="match status" value="1"/>
</dbReference>
<dbReference type="Pfam" id="PF01425">
    <property type="entry name" value="Amidase"/>
    <property type="match status" value="1"/>
</dbReference>
<dbReference type="PANTHER" id="PTHR42678:SF34">
    <property type="entry name" value="OS04G0183300 PROTEIN"/>
    <property type="match status" value="1"/>
</dbReference>
<reference evidence="2 3" key="1">
    <citation type="journal article" date="2016" name="Genome Biol. Evol.">
        <title>Divergent and convergent evolution of fungal pathogenicity.</title>
        <authorList>
            <person name="Shang Y."/>
            <person name="Xiao G."/>
            <person name="Zheng P."/>
            <person name="Cen K."/>
            <person name="Zhan S."/>
            <person name="Wang C."/>
        </authorList>
    </citation>
    <scope>NUCLEOTIDE SEQUENCE [LARGE SCALE GENOMIC DNA]</scope>
    <source>
        <strain evidence="2 3">ARSEF 2679</strain>
    </source>
</reference>
<keyword evidence="3" id="KW-1185">Reference proteome</keyword>
<evidence type="ECO:0000259" key="1">
    <source>
        <dbReference type="Pfam" id="PF01425"/>
    </source>
</evidence>